<dbReference type="RefSeq" id="WP_157523645.1">
    <property type="nucleotide sequence ID" value="NZ_CP066775.1"/>
</dbReference>
<gene>
    <name evidence="1" type="ORF">GO620_006380</name>
</gene>
<accession>A0A6I4HW58</accession>
<reference evidence="1 2" key="1">
    <citation type="submission" date="2020-12" db="EMBL/GenBank/DDBJ databases">
        <title>HMF7856_wgs.fasta genome submission.</title>
        <authorList>
            <person name="Kang H."/>
            <person name="Kim H."/>
            <person name="Joh K."/>
        </authorList>
    </citation>
    <scope>NUCLEOTIDE SEQUENCE [LARGE SCALE GENOMIC DNA]</scope>
    <source>
        <strain evidence="1 2">HMF7856</strain>
    </source>
</reference>
<protein>
    <recommendedName>
        <fullName evidence="3">Lipocalin-like domain-containing protein</fullName>
    </recommendedName>
</protein>
<dbReference type="KEGG" id="mgik:GO620_006380"/>
<dbReference type="Proteomes" id="UP000429232">
    <property type="component" value="Chromosome"/>
</dbReference>
<name>A0A6I4HW58_9SPHI</name>
<proteinExistence type="predicted"/>
<evidence type="ECO:0000313" key="2">
    <source>
        <dbReference type="Proteomes" id="UP000429232"/>
    </source>
</evidence>
<sequence length="147" mass="16354">MKSIALLFAAAAALASCQNNTKETPEKGLDLTGSWRLITGSVITKGVPVVTDYTKNQEMIKILNDDHFAFLKHPTTATPDSTNKFDAGGGKYELKGDKYTEHLDFYGDKKYEHTTYNFTVSLKGDTLIQQGQEAADRSIIEKYVRLK</sequence>
<organism evidence="1 2">
    <name type="scientific">Mucilaginibacter ginkgonis</name>
    <dbReference type="NCBI Taxonomy" id="2682091"/>
    <lineage>
        <taxon>Bacteria</taxon>
        <taxon>Pseudomonadati</taxon>
        <taxon>Bacteroidota</taxon>
        <taxon>Sphingobacteriia</taxon>
        <taxon>Sphingobacteriales</taxon>
        <taxon>Sphingobacteriaceae</taxon>
        <taxon>Mucilaginibacter</taxon>
    </lineage>
</organism>
<dbReference type="EMBL" id="CP066775">
    <property type="protein sequence ID" value="QQL51072.1"/>
    <property type="molecule type" value="Genomic_DNA"/>
</dbReference>
<keyword evidence="2" id="KW-1185">Reference proteome</keyword>
<dbReference type="AlphaFoldDB" id="A0A6I4HW58"/>
<dbReference type="PROSITE" id="PS51257">
    <property type="entry name" value="PROKAR_LIPOPROTEIN"/>
    <property type="match status" value="1"/>
</dbReference>
<evidence type="ECO:0008006" key="3">
    <source>
        <dbReference type="Google" id="ProtNLM"/>
    </source>
</evidence>
<evidence type="ECO:0000313" key="1">
    <source>
        <dbReference type="EMBL" id="QQL51072.1"/>
    </source>
</evidence>